<protein>
    <submittedName>
        <fullName evidence="1">Uncharacterized protein</fullName>
    </submittedName>
</protein>
<proteinExistence type="predicted"/>
<organism evidence="1">
    <name type="scientific">Arundo donax</name>
    <name type="common">Giant reed</name>
    <name type="synonym">Donax arundinaceus</name>
    <dbReference type="NCBI Taxonomy" id="35708"/>
    <lineage>
        <taxon>Eukaryota</taxon>
        <taxon>Viridiplantae</taxon>
        <taxon>Streptophyta</taxon>
        <taxon>Embryophyta</taxon>
        <taxon>Tracheophyta</taxon>
        <taxon>Spermatophyta</taxon>
        <taxon>Magnoliopsida</taxon>
        <taxon>Liliopsida</taxon>
        <taxon>Poales</taxon>
        <taxon>Poaceae</taxon>
        <taxon>PACMAD clade</taxon>
        <taxon>Arundinoideae</taxon>
        <taxon>Arundineae</taxon>
        <taxon>Arundo</taxon>
    </lineage>
</organism>
<name>A0A0A9U3A9_ARUDO</name>
<dbReference type="EMBL" id="GBRH01282490">
    <property type="protein sequence ID" value="JAD15405.1"/>
    <property type="molecule type" value="Transcribed_RNA"/>
</dbReference>
<evidence type="ECO:0000313" key="1">
    <source>
        <dbReference type="EMBL" id="JAD15405.1"/>
    </source>
</evidence>
<reference evidence="1" key="1">
    <citation type="submission" date="2014-09" db="EMBL/GenBank/DDBJ databases">
        <authorList>
            <person name="Magalhaes I.L.F."/>
            <person name="Oliveira U."/>
            <person name="Santos F.R."/>
            <person name="Vidigal T.H.D.A."/>
            <person name="Brescovit A.D."/>
            <person name="Santos A.J."/>
        </authorList>
    </citation>
    <scope>NUCLEOTIDE SEQUENCE</scope>
    <source>
        <tissue evidence="1">Shoot tissue taken approximately 20 cm above the soil surface</tissue>
    </source>
</reference>
<accession>A0A0A9U3A9</accession>
<dbReference type="AlphaFoldDB" id="A0A0A9U3A9"/>
<reference evidence="1" key="2">
    <citation type="journal article" date="2015" name="Data Brief">
        <title>Shoot transcriptome of the giant reed, Arundo donax.</title>
        <authorList>
            <person name="Barrero R.A."/>
            <person name="Guerrero F.D."/>
            <person name="Moolhuijzen P."/>
            <person name="Goolsby J.A."/>
            <person name="Tidwell J."/>
            <person name="Bellgard S.E."/>
            <person name="Bellgard M.I."/>
        </authorList>
    </citation>
    <scope>NUCLEOTIDE SEQUENCE</scope>
    <source>
        <tissue evidence="1">Shoot tissue taken approximately 20 cm above the soil surface</tissue>
    </source>
</reference>
<sequence length="125" mass="13962">MLGKYLSFANFAVRERGLLPIVHHSMKALAAERAEAAPVHFNSLGEAAYATLPFLSYIIMHYYLYIHSMLISSFLLCSLIHCFVVACCAESYVNLCEYDGIYSLLSCLYDVQSGKSGSFRCLDVI</sequence>